<gene>
    <name evidence="2" type="ORF">RAG0_00101</name>
</gene>
<keyword evidence="3" id="KW-1185">Reference proteome</keyword>
<feature type="region of interest" description="Disordered" evidence="1">
    <location>
        <begin position="1"/>
        <end position="50"/>
    </location>
</feature>
<dbReference type="OrthoDB" id="3431997at2759"/>
<feature type="compositionally biased region" description="Basic and acidic residues" evidence="1">
    <location>
        <begin position="1"/>
        <end position="10"/>
    </location>
</feature>
<dbReference type="Proteomes" id="UP000178912">
    <property type="component" value="Unassembled WGS sequence"/>
</dbReference>
<sequence>MGLFSKDEKAPPPSYESATAQRGALDVQKSSTVTRRSPSPAGPPPPSNSQFRFPRAFGLYSASSFSGDLYIAQGADDQTPLYYISSHSGLSSQPSVVLHSSRDPNSPPHATADFHSISSTIDLTLFIGIPPGSAPQTCAMESAGMMSSSRMFQAPIPSTGQLEMFEWKGSSAAEVQMLDGRSHGKKCVRVSTGKVVAVFTHPSMSFDKRGKMAFVGDRANLGEAFEVLAVIGVIAVVEKERRARQRRNNHNRF</sequence>
<protein>
    <submittedName>
        <fullName evidence="2">Uncharacterized protein</fullName>
    </submittedName>
</protein>
<proteinExistence type="predicted"/>
<evidence type="ECO:0000313" key="3">
    <source>
        <dbReference type="Proteomes" id="UP000178912"/>
    </source>
</evidence>
<reference evidence="3" key="1">
    <citation type="submission" date="2016-03" db="EMBL/GenBank/DDBJ databases">
        <authorList>
            <person name="Guldener U."/>
        </authorList>
    </citation>
    <scope>NUCLEOTIDE SEQUENCE [LARGE SCALE GENOMIC DNA]</scope>
    <source>
        <strain evidence="3">04CH-RAC-A.6.1</strain>
    </source>
</reference>
<evidence type="ECO:0000256" key="1">
    <source>
        <dbReference type="SAM" id="MobiDB-lite"/>
    </source>
</evidence>
<dbReference type="AlphaFoldDB" id="A0A1E1JRG7"/>
<name>A0A1E1JRG7_9HELO</name>
<dbReference type="EMBL" id="FJUX01000001">
    <property type="protein sequence ID" value="CZS88363.1"/>
    <property type="molecule type" value="Genomic_DNA"/>
</dbReference>
<evidence type="ECO:0000313" key="2">
    <source>
        <dbReference type="EMBL" id="CZS88363.1"/>
    </source>
</evidence>
<accession>A0A1E1JRG7</accession>
<organism evidence="2 3">
    <name type="scientific">Rhynchosporium agropyri</name>
    <dbReference type="NCBI Taxonomy" id="914238"/>
    <lineage>
        <taxon>Eukaryota</taxon>
        <taxon>Fungi</taxon>
        <taxon>Dikarya</taxon>
        <taxon>Ascomycota</taxon>
        <taxon>Pezizomycotina</taxon>
        <taxon>Leotiomycetes</taxon>
        <taxon>Helotiales</taxon>
        <taxon>Ploettnerulaceae</taxon>
        <taxon>Rhynchosporium</taxon>
    </lineage>
</organism>